<protein>
    <submittedName>
        <fullName evidence="2">AraC family transcriptional regulator</fullName>
    </submittedName>
</protein>
<sequence>MQQKTIAAFEYEVVQKEYMLVGQSVSVNFPDAFPDAAIKLQKEFLQRADEIHNAKNKKILFSPYMCNDIIATYFACFEVDVIDLVPDGMISFKLPMTRYAKISCSNKTMSEGYEAIFAWIRKNGHKQKWFDHSFPVEIYYLDEKAGEEAADIMIPIY</sequence>
<dbReference type="Proteomes" id="UP000287156">
    <property type="component" value="Unassembled WGS sequence"/>
</dbReference>
<dbReference type="SUPFAM" id="SSF55136">
    <property type="entry name" value="Probable bacterial effector-binding domain"/>
    <property type="match status" value="1"/>
</dbReference>
<dbReference type="EMBL" id="QYTV02000007">
    <property type="protein sequence ID" value="RST72744.1"/>
    <property type="molecule type" value="Genomic_DNA"/>
</dbReference>
<dbReference type="SMART" id="SM00871">
    <property type="entry name" value="AraC_E_bind"/>
    <property type="match status" value="1"/>
</dbReference>
<dbReference type="Gene3D" id="3.20.80.10">
    <property type="entry name" value="Regulatory factor, effector binding domain"/>
    <property type="match status" value="1"/>
</dbReference>
<comment type="caution">
    <text evidence="2">The sequence shown here is derived from an EMBL/GenBank/DDBJ whole genome shotgun (WGS) entry which is preliminary data.</text>
</comment>
<dbReference type="InterPro" id="IPR010499">
    <property type="entry name" value="AraC_E-bd"/>
</dbReference>
<dbReference type="Pfam" id="PF14526">
    <property type="entry name" value="Cass2"/>
    <property type="match status" value="1"/>
</dbReference>
<dbReference type="RefSeq" id="WP_126051672.1">
    <property type="nucleotide sequence ID" value="NZ_QYTV02000007.1"/>
</dbReference>
<dbReference type="InterPro" id="IPR029441">
    <property type="entry name" value="Cass2"/>
</dbReference>
<keyword evidence="3" id="KW-1185">Reference proteome</keyword>
<reference evidence="2" key="1">
    <citation type="submission" date="2018-12" db="EMBL/GenBank/DDBJ databases">
        <authorList>
            <person name="Sun L."/>
            <person name="Chen Z."/>
        </authorList>
    </citation>
    <scope>NUCLEOTIDE SEQUENCE [LARGE SCALE GENOMIC DNA]</scope>
    <source>
        <strain evidence="2">3-2-2</strain>
    </source>
</reference>
<feature type="domain" description="AraC effector-binding" evidence="1">
    <location>
        <begin position="9"/>
        <end position="157"/>
    </location>
</feature>
<evidence type="ECO:0000259" key="1">
    <source>
        <dbReference type="SMART" id="SM00871"/>
    </source>
</evidence>
<evidence type="ECO:0000313" key="3">
    <source>
        <dbReference type="Proteomes" id="UP000287156"/>
    </source>
</evidence>
<dbReference type="InterPro" id="IPR011256">
    <property type="entry name" value="Reg_factor_effector_dom_sf"/>
</dbReference>
<accession>A0A429XWI1</accession>
<gene>
    <name evidence="2" type="ORF">D4T97_015100</name>
</gene>
<proteinExistence type="predicted"/>
<dbReference type="AlphaFoldDB" id="A0A429XWI1"/>
<organism evidence="2 3">
    <name type="scientific">Siminovitchia acidinfaciens</name>
    <dbReference type="NCBI Taxonomy" id="2321395"/>
    <lineage>
        <taxon>Bacteria</taxon>
        <taxon>Bacillati</taxon>
        <taxon>Bacillota</taxon>
        <taxon>Bacilli</taxon>
        <taxon>Bacillales</taxon>
        <taxon>Bacillaceae</taxon>
        <taxon>Siminovitchia</taxon>
    </lineage>
</organism>
<dbReference type="OrthoDB" id="2734147at2"/>
<name>A0A429XWI1_9BACI</name>
<evidence type="ECO:0000313" key="2">
    <source>
        <dbReference type="EMBL" id="RST72744.1"/>
    </source>
</evidence>